<feature type="transmembrane region" description="Helical" evidence="1">
    <location>
        <begin position="44"/>
        <end position="66"/>
    </location>
</feature>
<evidence type="ECO:0000313" key="4">
    <source>
        <dbReference type="EMBL" id="CAB4334457.1"/>
    </source>
</evidence>
<organism evidence="6">
    <name type="scientific">freshwater metagenome</name>
    <dbReference type="NCBI Taxonomy" id="449393"/>
    <lineage>
        <taxon>unclassified sequences</taxon>
        <taxon>metagenomes</taxon>
        <taxon>ecological metagenomes</taxon>
    </lineage>
</organism>
<feature type="transmembrane region" description="Helical" evidence="1">
    <location>
        <begin position="305"/>
        <end position="324"/>
    </location>
</feature>
<dbReference type="EMBL" id="CAFAAO010000026">
    <property type="protein sequence ID" value="CAB4813398.1"/>
    <property type="molecule type" value="Genomic_DNA"/>
</dbReference>
<dbReference type="AlphaFoldDB" id="A0A6J6TGN8"/>
<evidence type="ECO:0000313" key="3">
    <source>
        <dbReference type="EMBL" id="CAB4331667.1"/>
    </source>
</evidence>
<feature type="transmembrane region" description="Helical" evidence="1">
    <location>
        <begin position="148"/>
        <end position="171"/>
    </location>
</feature>
<feature type="transmembrane region" description="Helical" evidence="1">
    <location>
        <begin position="230"/>
        <end position="249"/>
    </location>
</feature>
<feature type="transmembrane region" description="Helical" evidence="1">
    <location>
        <begin position="464"/>
        <end position="482"/>
    </location>
</feature>
<evidence type="ECO:0000313" key="5">
    <source>
        <dbReference type="EMBL" id="CAB4716134.1"/>
    </source>
</evidence>
<dbReference type="EMBL" id="CAFBIX010000018">
    <property type="protein sequence ID" value="CAB4847564.1"/>
    <property type="molecule type" value="Genomic_DNA"/>
</dbReference>
<dbReference type="InterPro" id="IPR043728">
    <property type="entry name" value="DUF5671"/>
</dbReference>
<feature type="transmembrane region" description="Helical" evidence="1">
    <location>
        <begin position="6"/>
        <end position="24"/>
    </location>
</feature>
<feature type="transmembrane region" description="Helical" evidence="1">
    <location>
        <begin position="112"/>
        <end position="136"/>
    </location>
</feature>
<dbReference type="EMBL" id="CAESAD010000001">
    <property type="protein sequence ID" value="CAB4334457.1"/>
    <property type="molecule type" value="Genomic_DNA"/>
</dbReference>
<evidence type="ECO:0000313" key="8">
    <source>
        <dbReference type="EMBL" id="CAB4847564.1"/>
    </source>
</evidence>
<dbReference type="Pfam" id="PF18920">
    <property type="entry name" value="DUF5671"/>
    <property type="match status" value="2"/>
</dbReference>
<gene>
    <name evidence="5" type="ORF">UFOPK2648_01162</name>
    <name evidence="6" type="ORF">UFOPK2824_00442</name>
    <name evidence="7" type="ORF">UFOPK3037_01490</name>
    <name evidence="8" type="ORF">UFOPK3278_00621</name>
    <name evidence="3" type="ORF">UFOPK3406_00244</name>
    <name evidence="4" type="ORF">UFOPK3925_00494</name>
    <name evidence="9" type="ORF">UFOPK4097_00493</name>
</gene>
<evidence type="ECO:0000313" key="7">
    <source>
        <dbReference type="EMBL" id="CAB4813398.1"/>
    </source>
</evidence>
<keyword evidence="1" id="KW-0472">Membrane</keyword>
<feature type="domain" description="DUF5671" evidence="2">
    <location>
        <begin position="41"/>
        <end position="165"/>
    </location>
</feature>
<evidence type="ECO:0000313" key="9">
    <source>
        <dbReference type="EMBL" id="CAB5013979.1"/>
    </source>
</evidence>
<dbReference type="EMBL" id="CAEZYC010000081">
    <property type="protein sequence ID" value="CAB4716134.1"/>
    <property type="molecule type" value="Genomic_DNA"/>
</dbReference>
<feature type="domain" description="DUF5671" evidence="2">
    <location>
        <begin position="340"/>
        <end position="474"/>
    </location>
</feature>
<sequence length="570" mass="61309">MSIIFSFLPLLILLAIVVLVVRKVSNKSKSSNTSAQPVRLFFQYALAFGLFITVTVGLSGLLGRVIDSSNIVSADQSSLASNLAFIVVGAPLLAGITLWLRKSMALNPSDGTGFVPTFFATLLSIISLLVFLTSAISAMQATLDNKPILGASFARAIIWGIALVVILRIANSVIPKNDFRIQYFVGSLITAIAALVGLIKVISNLFSAILSQSNLLGTDQSAIVTTGNNALDGFVILVTSGALWFYYWIKNANTKTNDTMWLSYVLVAGVGGSLVLAVTSVTVTMYQILVWVIGNPASQLLSEHFASTPASAASAIVGLLSWWYHKTLLPLNAERSETQRIYEYLVSAISLIASTVGLSIVIVAMIEALTKSVIVGDSALNTLLGAATVILVSGPVWWRFWSRIQRLAKSSPEIELSSPIRRIYLFLLFGVGGIVAIVSLITVVFQIFNGLLSSSLGSTTINEMRFALGILISTGIVAAYHWEIYRHEKDVEVSFGTDTKSILLVGPVDQEFVSALKHATGAHVTFWERTDASEIAWPLDRVIELVQQATSEQLLVILGTTGVTAIPVTH</sequence>
<evidence type="ECO:0000313" key="6">
    <source>
        <dbReference type="EMBL" id="CAB4745974.1"/>
    </source>
</evidence>
<feature type="transmembrane region" description="Helical" evidence="1">
    <location>
        <begin position="183"/>
        <end position="210"/>
    </location>
</feature>
<evidence type="ECO:0000259" key="2">
    <source>
        <dbReference type="Pfam" id="PF18920"/>
    </source>
</evidence>
<reference evidence="6" key="1">
    <citation type="submission" date="2020-05" db="EMBL/GenBank/DDBJ databases">
        <authorList>
            <person name="Chiriac C."/>
            <person name="Salcher M."/>
            <person name="Ghai R."/>
            <person name="Kavagutti S V."/>
        </authorList>
    </citation>
    <scope>NUCLEOTIDE SEQUENCE</scope>
</reference>
<dbReference type="EMBL" id="CAEZZD010000047">
    <property type="protein sequence ID" value="CAB4745974.1"/>
    <property type="molecule type" value="Genomic_DNA"/>
</dbReference>
<keyword evidence="1" id="KW-1133">Transmembrane helix</keyword>
<proteinExistence type="predicted"/>
<dbReference type="EMBL" id="CAESAI010000003">
    <property type="protein sequence ID" value="CAB4331667.1"/>
    <property type="molecule type" value="Genomic_DNA"/>
</dbReference>
<feature type="transmembrane region" description="Helical" evidence="1">
    <location>
        <begin position="378"/>
        <end position="402"/>
    </location>
</feature>
<name>A0A6J6TGN8_9ZZZZ</name>
<feature type="transmembrane region" description="Helical" evidence="1">
    <location>
        <begin position="344"/>
        <end position="366"/>
    </location>
</feature>
<feature type="transmembrane region" description="Helical" evidence="1">
    <location>
        <begin position="78"/>
        <end position="100"/>
    </location>
</feature>
<feature type="transmembrane region" description="Helical" evidence="1">
    <location>
        <begin position="423"/>
        <end position="448"/>
    </location>
</feature>
<protein>
    <submittedName>
        <fullName evidence="6">Unannotated protein</fullName>
    </submittedName>
</protein>
<accession>A0A6J6TGN8</accession>
<keyword evidence="1" id="KW-0812">Transmembrane</keyword>
<evidence type="ECO:0000256" key="1">
    <source>
        <dbReference type="SAM" id="Phobius"/>
    </source>
</evidence>
<dbReference type="EMBL" id="CAFBPK010000005">
    <property type="protein sequence ID" value="CAB5013979.1"/>
    <property type="molecule type" value="Genomic_DNA"/>
</dbReference>
<feature type="transmembrane region" description="Helical" evidence="1">
    <location>
        <begin position="261"/>
        <end position="293"/>
    </location>
</feature>